<proteinExistence type="predicted"/>
<dbReference type="AlphaFoldDB" id="A0A9W9LU19"/>
<dbReference type="PANTHER" id="PTHR45982">
    <property type="entry name" value="REGULATOR OF CHROMOSOME CONDENSATION"/>
    <property type="match status" value="1"/>
</dbReference>
<sequence>MPLRRTPPAQDPIAHVAAGGNHTLLLTKKGCVYAAGCNTNGRCGPASHAEETLLRFRRVVLTDAATGERVDTFKCVSATWEGSILVAGVRTAQSGVSVDKLFILGSSPNAALGLLPSTSNSGANVVQSGTSIPGFPPPNTSIHALASGMGHTVVILSNGDVYGWGGSRKGQLGEALREQRTVWLPAKVEGIPFAAQSAVCGREFSVVCGERGRGEFVVLGDAGNRWRVLDVPASLRGTGTGEEGGIRGFVDVGASWHGVYVHAALQNTSRAAPGSDSESASAALIAWGRNDRGQLPPDGLPSPVKMAVGSEHVLALLGDGSVAAFGWGEHGNCGPDTDDRGNVAGRYSSIPLDAVLAGGGRVIGLGAGCATSWIVAE</sequence>
<dbReference type="PROSITE" id="PS00626">
    <property type="entry name" value="RCC1_2"/>
    <property type="match status" value="2"/>
</dbReference>
<dbReference type="InterPro" id="IPR000408">
    <property type="entry name" value="Reg_chr_condens"/>
</dbReference>
<dbReference type="GO" id="GO:0005085">
    <property type="term" value="F:guanyl-nucleotide exchange factor activity"/>
    <property type="evidence" value="ECO:0007669"/>
    <property type="project" value="TreeGrafter"/>
</dbReference>
<dbReference type="PANTHER" id="PTHR45982:SF1">
    <property type="entry name" value="REGULATOR OF CHROMOSOME CONDENSATION"/>
    <property type="match status" value="1"/>
</dbReference>
<dbReference type="InterPro" id="IPR009091">
    <property type="entry name" value="RCC1/BLIP-II"/>
</dbReference>
<dbReference type="PROSITE" id="PS50012">
    <property type="entry name" value="RCC1_3"/>
    <property type="match status" value="2"/>
</dbReference>
<keyword evidence="3" id="KW-1185">Reference proteome</keyword>
<evidence type="ECO:0000256" key="1">
    <source>
        <dbReference type="PROSITE-ProRule" id="PRU00235"/>
    </source>
</evidence>
<dbReference type="InterPro" id="IPR051553">
    <property type="entry name" value="Ran_GTPase-activating"/>
</dbReference>
<feature type="repeat" description="RCC1" evidence="1">
    <location>
        <begin position="159"/>
        <end position="211"/>
    </location>
</feature>
<gene>
    <name evidence="2" type="ORF">N7482_001952</name>
</gene>
<comment type="caution">
    <text evidence="2">The sequence shown here is derived from an EMBL/GenBank/DDBJ whole genome shotgun (WGS) entry which is preliminary data.</text>
</comment>
<dbReference type="Pfam" id="PF00415">
    <property type="entry name" value="RCC1"/>
    <property type="match status" value="1"/>
</dbReference>
<dbReference type="RefSeq" id="XP_056547683.1">
    <property type="nucleotide sequence ID" value="XM_056684077.1"/>
</dbReference>
<reference evidence="2" key="1">
    <citation type="submission" date="2022-11" db="EMBL/GenBank/DDBJ databases">
        <authorList>
            <person name="Petersen C."/>
        </authorList>
    </citation>
    <scope>NUCLEOTIDE SEQUENCE</scope>
    <source>
        <strain evidence="2">IBT 26290</strain>
    </source>
</reference>
<dbReference type="GeneID" id="81423253"/>
<dbReference type="Pfam" id="PF13540">
    <property type="entry name" value="RCC1_2"/>
    <property type="match status" value="1"/>
</dbReference>
<reference evidence="2" key="2">
    <citation type="journal article" date="2023" name="IMA Fungus">
        <title>Comparative genomic study of the Penicillium genus elucidates a diverse pangenome and 15 lateral gene transfer events.</title>
        <authorList>
            <person name="Petersen C."/>
            <person name="Sorensen T."/>
            <person name="Nielsen M.R."/>
            <person name="Sondergaard T.E."/>
            <person name="Sorensen J.L."/>
            <person name="Fitzpatrick D.A."/>
            <person name="Frisvad J.C."/>
            <person name="Nielsen K.L."/>
        </authorList>
    </citation>
    <scope>NUCLEOTIDE SEQUENCE</scope>
    <source>
        <strain evidence="2">IBT 26290</strain>
    </source>
</reference>
<dbReference type="OrthoDB" id="5370059at2759"/>
<feature type="repeat" description="RCC1" evidence="1">
    <location>
        <begin position="282"/>
        <end position="319"/>
    </location>
</feature>
<evidence type="ECO:0000313" key="2">
    <source>
        <dbReference type="EMBL" id="KAJ5176075.1"/>
    </source>
</evidence>
<evidence type="ECO:0008006" key="4">
    <source>
        <dbReference type="Google" id="ProtNLM"/>
    </source>
</evidence>
<dbReference type="Gene3D" id="2.130.10.30">
    <property type="entry name" value="Regulator of chromosome condensation 1/beta-lactamase-inhibitor protein II"/>
    <property type="match status" value="2"/>
</dbReference>
<name>A0A9W9LU19_9EURO</name>
<protein>
    <recommendedName>
        <fullName evidence="4">Alpha-tubulin suppressor protein Aats1</fullName>
    </recommendedName>
</protein>
<dbReference type="SUPFAM" id="SSF50985">
    <property type="entry name" value="RCC1/BLIP-II"/>
    <property type="match status" value="1"/>
</dbReference>
<organism evidence="2 3">
    <name type="scientific">Penicillium canariense</name>
    <dbReference type="NCBI Taxonomy" id="189055"/>
    <lineage>
        <taxon>Eukaryota</taxon>
        <taxon>Fungi</taxon>
        <taxon>Dikarya</taxon>
        <taxon>Ascomycota</taxon>
        <taxon>Pezizomycotina</taxon>
        <taxon>Eurotiomycetes</taxon>
        <taxon>Eurotiomycetidae</taxon>
        <taxon>Eurotiales</taxon>
        <taxon>Aspergillaceae</taxon>
        <taxon>Penicillium</taxon>
    </lineage>
</organism>
<dbReference type="Proteomes" id="UP001149163">
    <property type="component" value="Unassembled WGS sequence"/>
</dbReference>
<evidence type="ECO:0000313" key="3">
    <source>
        <dbReference type="Proteomes" id="UP001149163"/>
    </source>
</evidence>
<dbReference type="GO" id="GO:0005737">
    <property type="term" value="C:cytoplasm"/>
    <property type="evidence" value="ECO:0007669"/>
    <property type="project" value="TreeGrafter"/>
</dbReference>
<accession>A0A9W9LU19</accession>
<dbReference type="EMBL" id="JAPQKN010000001">
    <property type="protein sequence ID" value="KAJ5176075.1"/>
    <property type="molecule type" value="Genomic_DNA"/>
</dbReference>
<dbReference type="PRINTS" id="PR00633">
    <property type="entry name" value="RCCNDNSATION"/>
</dbReference>